<name>A0A1H9KJ14_9GAMM</name>
<reference evidence="1 2" key="1">
    <citation type="submission" date="2016-10" db="EMBL/GenBank/DDBJ databases">
        <authorList>
            <person name="de Groot N.N."/>
        </authorList>
    </citation>
    <scope>NUCLEOTIDE SEQUENCE [LARGE SCALE GENOMIC DNA]</scope>
    <source>
        <strain evidence="1 2">DSM 25927</strain>
    </source>
</reference>
<organism evidence="1 2">
    <name type="scientific">Solimonas aquatica</name>
    <dbReference type="NCBI Taxonomy" id="489703"/>
    <lineage>
        <taxon>Bacteria</taxon>
        <taxon>Pseudomonadati</taxon>
        <taxon>Pseudomonadota</taxon>
        <taxon>Gammaproteobacteria</taxon>
        <taxon>Nevskiales</taxon>
        <taxon>Nevskiaceae</taxon>
        <taxon>Solimonas</taxon>
    </lineage>
</organism>
<dbReference type="AlphaFoldDB" id="A0A1H9KJ14"/>
<sequence length="55" mass="6604">MLSQKLSWDELLKIEQRLLPLELELDLFYKQVVEAGRFNDEVRAYEKAKAQKHEL</sequence>
<protein>
    <submittedName>
        <fullName evidence="1">Uncharacterized protein</fullName>
    </submittedName>
</protein>
<gene>
    <name evidence="1" type="ORF">SAMN04488038_113125</name>
</gene>
<dbReference type="Proteomes" id="UP000199233">
    <property type="component" value="Unassembled WGS sequence"/>
</dbReference>
<accession>A0A1H9KJ14</accession>
<evidence type="ECO:0000313" key="2">
    <source>
        <dbReference type="Proteomes" id="UP000199233"/>
    </source>
</evidence>
<keyword evidence="2" id="KW-1185">Reference proteome</keyword>
<proteinExistence type="predicted"/>
<dbReference type="EMBL" id="FOFS01000013">
    <property type="protein sequence ID" value="SEQ98853.1"/>
    <property type="molecule type" value="Genomic_DNA"/>
</dbReference>
<evidence type="ECO:0000313" key="1">
    <source>
        <dbReference type="EMBL" id="SEQ98853.1"/>
    </source>
</evidence>